<evidence type="ECO:0000256" key="2">
    <source>
        <dbReference type="SAM" id="Phobius"/>
    </source>
</evidence>
<feature type="transmembrane region" description="Helical" evidence="2">
    <location>
        <begin position="540"/>
        <end position="559"/>
    </location>
</feature>
<dbReference type="PANTHER" id="PTHR11972:SF153">
    <property type="entry name" value="SUPEROXIDE-GENERATING NADPH OXIDASE HEAVY CHAIN SUBUNIT A"/>
    <property type="match status" value="1"/>
</dbReference>
<dbReference type="InParanoid" id="F2U0A9"/>
<dbReference type="SUPFAM" id="SSF63380">
    <property type="entry name" value="Riboflavin synthase domain-like"/>
    <property type="match status" value="1"/>
</dbReference>
<feature type="transmembrane region" description="Helical" evidence="2">
    <location>
        <begin position="482"/>
        <end position="504"/>
    </location>
</feature>
<protein>
    <recommendedName>
        <fullName evidence="4">FAD-binding 8 domain-containing protein</fullName>
    </recommendedName>
</protein>
<feature type="domain" description="FAD-binding 8" evidence="4">
    <location>
        <begin position="592"/>
        <end position="650"/>
    </location>
</feature>
<keyword evidence="2" id="KW-0472">Membrane</keyword>
<feature type="transmembrane region" description="Helical" evidence="2">
    <location>
        <begin position="272"/>
        <end position="296"/>
    </location>
</feature>
<feature type="transmembrane region" description="Helical" evidence="2">
    <location>
        <begin position="416"/>
        <end position="439"/>
    </location>
</feature>
<dbReference type="Pfam" id="PF08022">
    <property type="entry name" value="FAD_binding_8"/>
    <property type="match status" value="1"/>
</dbReference>
<feature type="signal peptide" evidence="3">
    <location>
        <begin position="1"/>
        <end position="30"/>
    </location>
</feature>
<feature type="chain" id="PRO_5003290622" description="FAD-binding 8 domain-containing protein" evidence="3">
    <location>
        <begin position="31"/>
        <end position="876"/>
    </location>
</feature>
<keyword evidence="1" id="KW-0560">Oxidoreductase</keyword>
<proteinExistence type="predicted"/>
<evidence type="ECO:0000313" key="5">
    <source>
        <dbReference type="EMBL" id="EGD80837.1"/>
    </source>
</evidence>
<dbReference type="AlphaFoldDB" id="F2U0A9"/>
<dbReference type="EMBL" id="GL832958">
    <property type="protein sequence ID" value="EGD80837.1"/>
    <property type="molecule type" value="Genomic_DNA"/>
</dbReference>
<feature type="transmembrane region" description="Helical" evidence="2">
    <location>
        <begin position="191"/>
        <end position="210"/>
    </location>
</feature>
<dbReference type="GO" id="GO:0005886">
    <property type="term" value="C:plasma membrane"/>
    <property type="evidence" value="ECO:0007669"/>
    <property type="project" value="TreeGrafter"/>
</dbReference>
<feature type="transmembrane region" description="Helical" evidence="2">
    <location>
        <begin position="375"/>
        <end position="395"/>
    </location>
</feature>
<feature type="transmembrane region" description="Helical" evidence="2">
    <location>
        <begin position="327"/>
        <end position="347"/>
    </location>
</feature>
<dbReference type="KEGG" id="sre:PTSG_01423"/>
<evidence type="ECO:0000313" key="6">
    <source>
        <dbReference type="Proteomes" id="UP000007799"/>
    </source>
</evidence>
<feature type="transmembrane region" description="Helical" evidence="2">
    <location>
        <begin position="60"/>
        <end position="81"/>
    </location>
</feature>
<accession>F2U0A9</accession>
<dbReference type="InterPro" id="IPR013112">
    <property type="entry name" value="FAD-bd_8"/>
</dbReference>
<feature type="transmembrane region" description="Helical" evidence="2">
    <location>
        <begin position="231"/>
        <end position="252"/>
    </location>
</feature>
<evidence type="ECO:0000256" key="1">
    <source>
        <dbReference type="ARBA" id="ARBA00023002"/>
    </source>
</evidence>
<keyword evidence="6" id="KW-1185">Reference proteome</keyword>
<dbReference type="InterPro" id="IPR017938">
    <property type="entry name" value="Riboflavin_synthase-like_b-brl"/>
</dbReference>
<gene>
    <name evidence="5" type="ORF">PTSG_01423</name>
</gene>
<organism evidence="6">
    <name type="scientific">Salpingoeca rosetta (strain ATCC 50818 / BSB-021)</name>
    <dbReference type="NCBI Taxonomy" id="946362"/>
    <lineage>
        <taxon>Eukaryota</taxon>
        <taxon>Choanoflagellata</taxon>
        <taxon>Craspedida</taxon>
        <taxon>Salpingoecidae</taxon>
        <taxon>Salpingoeca</taxon>
    </lineage>
</organism>
<sequence>MMMTGPRMWGAAALLLVAAFATMTIDSAAAQQDSFSCAPRNYSDPCLSVPTLTNGDFQRFHAGILTAVFLILGALFTYRLIYNFRVVPWRQSSVFFTCVLACIFHVVWLSKDAKNIQHPLLGLPYEGLADLTFTIVICCLFGYMMKLDDEIRQNRVHWRIVVQWIFLVTAAILQVIKIYTARQDQPRSNVWISFISSLLLSLTTADRCLLLMKLLPPTQRSTHTWFRKVNFLTFFISVCLFMNSAIIFAHAIDEEIKVASRDRSHTYACFYVFEFLSVRTVALVVAPLMVILTGLWDDPRTILAVKRLESRKSQSITSRVDAFINRYWRTMAFILVISLITLGLAGWGGSATCYAPHAQVVRISLFMARVGATPFYILFPAVFVMVLNGFNTSLESSMLGSFLPRANGSLVIYHKYVGWLCVITMLFHIGGHIGTLFAYHRFISDLATNPTKQAIVDQISKDRPAVLEYFSDIYHFRGGPWMLPWFTGVFMTACMIAVVAVYYVLAKRKHKRFKKWHVWAAYSMLAVGSIHGAGRVLGDPYLWVVFLVVAGISILDFLWCRRRSEKVRCEMWELTTPGARGRVEVVLILRFRCKKIKFFPGDYLLLRVPQISVSDQHPFTIVTNVPEDEYELHIKVSDLKVNAWTRALTAMLDFKYGRIMAGHSYQANRSASEEAEQQESSLEQRLLSNQEGGMSGLLDDVKCNVDAVVIGGFKSSLADSDFINGDFVLMVGFSVGATPMCAYLNRLPESRFEELRDNIWFFHRSEFYNKPDGQTVFGAYGGYIREVCQETEKRIGRDPNGPAGPILQAEAGERRDVFWNRLHSRVAECLQKLPQGGRVHIGYCGSLRGLDSLYDALDKGQLAANRAVKFYIESFG</sequence>
<feature type="transmembrane region" description="Helical" evidence="2">
    <location>
        <begin position="516"/>
        <end position="534"/>
    </location>
</feature>
<evidence type="ECO:0000256" key="3">
    <source>
        <dbReference type="SAM" id="SignalP"/>
    </source>
</evidence>
<reference evidence="5" key="1">
    <citation type="submission" date="2009-08" db="EMBL/GenBank/DDBJ databases">
        <title>Annotation of Salpingoeca rosetta.</title>
        <authorList>
            <consortium name="The Broad Institute Genome Sequencing Platform"/>
            <person name="Russ C."/>
            <person name="Cuomo C."/>
            <person name="Burger G."/>
            <person name="Gray M.W."/>
            <person name="Holland P.W.H."/>
            <person name="King N."/>
            <person name="Lang F.B.F."/>
            <person name="Roger A.J."/>
            <person name="Ruiz-Trillo I."/>
            <person name="Young S.K."/>
            <person name="Zeng Q."/>
            <person name="Gargeya S."/>
            <person name="Alvarado L."/>
            <person name="Berlin A."/>
            <person name="Chapman S.B."/>
            <person name="Chen Z."/>
            <person name="Freedman E."/>
            <person name="Gellesch M."/>
            <person name="Goldberg J."/>
            <person name="Griggs A."/>
            <person name="Gujja S."/>
            <person name="Heilman E."/>
            <person name="Heiman D."/>
            <person name="Howarth C."/>
            <person name="Mehta T."/>
            <person name="Neiman D."/>
            <person name="Pearson M."/>
            <person name="Roberts A."/>
            <person name="Saif S."/>
            <person name="Shea T."/>
            <person name="Shenoy N."/>
            <person name="Sisk P."/>
            <person name="Stolte C."/>
            <person name="Sykes S."/>
            <person name="White J."/>
            <person name="Yandava C."/>
            <person name="Haas B."/>
            <person name="Nusbaum C."/>
            <person name="Birren B."/>
        </authorList>
    </citation>
    <scope>NUCLEOTIDE SEQUENCE [LARGE SCALE GENOMIC DNA]</scope>
    <source>
        <strain evidence="5">ATCC 50818</strain>
    </source>
</reference>
<keyword evidence="2" id="KW-1133">Transmembrane helix</keyword>
<evidence type="ECO:0000259" key="4">
    <source>
        <dbReference type="Pfam" id="PF08022"/>
    </source>
</evidence>
<feature type="transmembrane region" description="Helical" evidence="2">
    <location>
        <begin position="93"/>
        <end position="110"/>
    </location>
</feature>
<dbReference type="RefSeq" id="XP_004997398.1">
    <property type="nucleotide sequence ID" value="XM_004997341.1"/>
</dbReference>
<dbReference type="GO" id="GO:0016491">
    <property type="term" value="F:oxidoreductase activity"/>
    <property type="evidence" value="ECO:0007669"/>
    <property type="project" value="UniProtKB-KW"/>
</dbReference>
<feature type="transmembrane region" description="Helical" evidence="2">
    <location>
        <begin position="122"/>
        <end position="144"/>
    </location>
</feature>
<keyword evidence="3" id="KW-0732">Signal</keyword>
<dbReference type="STRING" id="946362.F2U0A9"/>
<keyword evidence="2" id="KW-0812">Transmembrane</keyword>
<name>F2U0A9_SALR5</name>
<dbReference type="GeneID" id="16077995"/>
<dbReference type="Proteomes" id="UP000007799">
    <property type="component" value="Unassembled WGS sequence"/>
</dbReference>
<dbReference type="OrthoDB" id="17725at2759"/>
<dbReference type="InterPro" id="IPR050369">
    <property type="entry name" value="RBOH/FRE"/>
</dbReference>
<dbReference type="PANTHER" id="PTHR11972">
    <property type="entry name" value="NADPH OXIDASE"/>
    <property type="match status" value="1"/>
</dbReference>
<feature type="transmembrane region" description="Helical" evidence="2">
    <location>
        <begin position="156"/>
        <end position="179"/>
    </location>
</feature>